<keyword evidence="14" id="KW-0460">Magnesium</keyword>
<sequence>MGGDNSQERRLAALPNDPEGFLNLGDHCGLLTAIMEGRRRLRLERVGPYQVGRVIGRGNFATVRLARHEIAKTKVALKMVDKTAIDEENLLKVEREIRILKSIEHPHIIKLYEVIRTDRYIYIVTEYCSGGELYEVLIERGRTAEDEAKRWFGQVSSALAYLHQRGVVHRDLKAENVLLDKNNNIKIIDFGFSNLQMPNQLLNTWCGSPPYAAPELLLGKEYDGLKADIWSLGVLLYILVTGGFPFPGDSVDKLKRAVLSGQVKIPYWVSVECADLIRKMLVLNPLKRYGINNVIQHRWMTNSQSTKTHLLVKNSLLTASSLLPERKLLKLNPTILLFMQQHGKWSEEQITEDVLKKNYDSAIFATYELLCDKVGRRPTDDHPRRGSRGSILSGKANVEPEPLTPTISAHHLAQLNLSTSPECVNIIASILFTNSFTKSDSRRHTLCASEQILSSDMMAQLPIGSPLHQVIKHS</sequence>
<feature type="binding site" evidence="21">
    <location>
        <position position="78"/>
    </location>
    <ligand>
        <name>ATP</name>
        <dbReference type="ChEBI" id="CHEBI:30616"/>
    </ligand>
</feature>
<comment type="similarity">
    <text evidence="4">Belongs to the protein kinase superfamily. CAMK Ser/Thr protein kinase family. SNF1 subfamily.</text>
</comment>
<dbReference type="PROSITE" id="PS00108">
    <property type="entry name" value="PROTEIN_KINASE_ST"/>
    <property type="match status" value="1"/>
</dbReference>
<feature type="compositionally biased region" description="Basic and acidic residues" evidence="23">
    <location>
        <begin position="375"/>
        <end position="384"/>
    </location>
</feature>
<dbReference type="GO" id="GO:0005524">
    <property type="term" value="F:ATP binding"/>
    <property type="evidence" value="ECO:0007669"/>
    <property type="project" value="UniProtKB-UniRule"/>
</dbReference>
<evidence type="ECO:0000256" key="1">
    <source>
        <dbReference type="ARBA" id="ARBA00001946"/>
    </source>
</evidence>
<dbReference type="PANTHER" id="PTHR24346">
    <property type="entry name" value="MAP/MICROTUBULE AFFINITY-REGULATING KINASE"/>
    <property type="match status" value="1"/>
</dbReference>
<evidence type="ECO:0000256" key="9">
    <source>
        <dbReference type="ARBA" id="ARBA00022679"/>
    </source>
</evidence>
<dbReference type="Proteomes" id="UP000095283">
    <property type="component" value="Unplaced"/>
</dbReference>
<evidence type="ECO:0000256" key="7">
    <source>
        <dbReference type="ARBA" id="ARBA00022490"/>
    </source>
</evidence>
<comment type="catalytic activity">
    <reaction evidence="17">
        <text>L-seryl-[protein] + ATP = O-phospho-L-seryl-[protein] + ADP + H(+)</text>
        <dbReference type="Rhea" id="RHEA:17989"/>
        <dbReference type="Rhea" id="RHEA-COMP:9863"/>
        <dbReference type="Rhea" id="RHEA-COMP:11604"/>
        <dbReference type="ChEBI" id="CHEBI:15378"/>
        <dbReference type="ChEBI" id="CHEBI:29999"/>
        <dbReference type="ChEBI" id="CHEBI:30616"/>
        <dbReference type="ChEBI" id="CHEBI:83421"/>
        <dbReference type="ChEBI" id="CHEBI:456216"/>
        <dbReference type="EC" id="2.7.11.1"/>
    </reaction>
</comment>
<dbReference type="InterPro" id="IPR008271">
    <property type="entry name" value="Ser/Thr_kinase_AS"/>
</dbReference>
<evidence type="ECO:0000313" key="25">
    <source>
        <dbReference type="Proteomes" id="UP000095283"/>
    </source>
</evidence>
<dbReference type="GO" id="GO:0050321">
    <property type="term" value="F:tau-protein kinase activity"/>
    <property type="evidence" value="ECO:0007669"/>
    <property type="project" value="TreeGrafter"/>
</dbReference>
<dbReference type="CDD" id="cd14003">
    <property type="entry name" value="STKc_AMPK-like"/>
    <property type="match status" value="1"/>
</dbReference>
<feature type="domain" description="Protein kinase" evidence="24">
    <location>
        <begin position="49"/>
        <end position="300"/>
    </location>
</feature>
<evidence type="ECO:0000256" key="3">
    <source>
        <dbReference type="ARBA" id="ARBA00004496"/>
    </source>
</evidence>
<keyword evidence="15" id="KW-0539">Nucleus</keyword>
<proteinExistence type="inferred from homology"/>
<dbReference type="GO" id="GO:0035556">
    <property type="term" value="P:intracellular signal transduction"/>
    <property type="evidence" value="ECO:0007669"/>
    <property type="project" value="TreeGrafter"/>
</dbReference>
<dbReference type="GO" id="GO:0046872">
    <property type="term" value="F:metal ion binding"/>
    <property type="evidence" value="ECO:0007669"/>
    <property type="project" value="UniProtKB-KW"/>
</dbReference>
<dbReference type="Gene3D" id="1.10.510.10">
    <property type="entry name" value="Transferase(Phosphotransferase) domain 1"/>
    <property type="match status" value="1"/>
</dbReference>
<dbReference type="AlphaFoldDB" id="A0A1I7WWY1"/>
<dbReference type="FunFam" id="3.30.200.20:FF:000003">
    <property type="entry name" value="Non-specific serine/threonine protein kinase"/>
    <property type="match status" value="1"/>
</dbReference>
<dbReference type="InterPro" id="IPR000719">
    <property type="entry name" value="Prot_kinase_dom"/>
</dbReference>
<dbReference type="InterPro" id="IPR011009">
    <property type="entry name" value="Kinase-like_dom_sf"/>
</dbReference>
<keyword evidence="10" id="KW-0479">Metal-binding</keyword>
<keyword evidence="9" id="KW-0808">Transferase</keyword>
<evidence type="ECO:0000256" key="2">
    <source>
        <dbReference type="ARBA" id="ARBA00004123"/>
    </source>
</evidence>
<evidence type="ECO:0000256" key="12">
    <source>
        <dbReference type="ARBA" id="ARBA00022777"/>
    </source>
</evidence>
<keyword evidence="8 22" id="KW-0723">Serine/threonine-protein kinase</keyword>
<evidence type="ECO:0000256" key="10">
    <source>
        <dbReference type="ARBA" id="ARBA00022723"/>
    </source>
</evidence>
<keyword evidence="13 21" id="KW-0067">ATP-binding</keyword>
<dbReference type="PROSITE" id="PS50011">
    <property type="entry name" value="PROTEIN_KINASE_DOM"/>
    <property type="match status" value="1"/>
</dbReference>
<accession>A0A1I7WWY1</accession>
<name>A0A1I7WWY1_HETBA</name>
<comment type="cofactor">
    <cofactor evidence="1">
        <name>Mg(2+)</name>
        <dbReference type="ChEBI" id="CHEBI:18420"/>
    </cofactor>
</comment>
<evidence type="ECO:0000256" key="4">
    <source>
        <dbReference type="ARBA" id="ARBA00006234"/>
    </source>
</evidence>
<dbReference type="GO" id="GO:0005737">
    <property type="term" value="C:cytoplasm"/>
    <property type="evidence" value="ECO:0007669"/>
    <property type="project" value="UniProtKB-SubCell"/>
</dbReference>
<evidence type="ECO:0000256" key="15">
    <source>
        <dbReference type="ARBA" id="ARBA00023242"/>
    </source>
</evidence>
<comment type="subcellular location">
    <subcellularLocation>
        <location evidence="3">Cytoplasm</location>
    </subcellularLocation>
    <subcellularLocation>
        <location evidence="2">Nucleus</location>
    </subcellularLocation>
</comment>
<keyword evidence="25" id="KW-1185">Reference proteome</keyword>
<keyword evidence="6" id="KW-0217">Developmental protein</keyword>
<comment type="function">
    <text evidence="18">Regulates chemoreceptor expression by phosphorylating the hda-4 class II histone deacetylase (HDAC) and inhibiting the gene repression functions of hda-4 and the mef-2 transcription factor, enabling the correct sensing and transduction of food signals. Role in determining body size, the dauer decision and serotonin-mediated egg laying. May modulate the Sma/Mab pathway and regulates development in the later larval stages.</text>
</comment>
<reference evidence="26" key="1">
    <citation type="submission" date="2016-11" db="UniProtKB">
        <authorList>
            <consortium name="WormBaseParasite"/>
        </authorList>
    </citation>
    <scope>IDENTIFICATION</scope>
</reference>
<dbReference type="GO" id="GO:0005634">
    <property type="term" value="C:nucleus"/>
    <property type="evidence" value="ECO:0007669"/>
    <property type="project" value="UniProtKB-SubCell"/>
</dbReference>
<evidence type="ECO:0000256" key="21">
    <source>
        <dbReference type="PROSITE-ProRule" id="PRU10141"/>
    </source>
</evidence>
<dbReference type="PANTHER" id="PTHR24346:SF42">
    <property type="entry name" value="SERINE_THREONINE-PROTEIN KINASE SIK3"/>
    <property type="match status" value="1"/>
</dbReference>
<evidence type="ECO:0000256" key="23">
    <source>
        <dbReference type="SAM" id="MobiDB-lite"/>
    </source>
</evidence>
<dbReference type="EC" id="2.7.11.1" evidence="5"/>
<comment type="subunit">
    <text evidence="19">Interacts with tax-6.</text>
</comment>
<evidence type="ECO:0000256" key="20">
    <source>
        <dbReference type="ARBA" id="ARBA00069695"/>
    </source>
</evidence>
<dbReference type="Pfam" id="PF00069">
    <property type="entry name" value="Pkinase"/>
    <property type="match status" value="1"/>
</dbReference>
<evidence type="ECO:0000313" key="26">
    <source>
        <dbReference type="WBParaSite" id="Hba_09710"/>
    </source>
</evidence>
<evidence type="ECO:0000256" key="17">
    <source>
        <dbReference type="ARBA" id="ARBA00048679"/>
    </source>
</evidence>
<evidence type="ECO:0000256" key="18">
    <source>
        <dbReference type="ARBA" id="ARBA00053036"/>
    </source>
</evidence>
<keyword evidence="7" id="KW-0963">Cytoplasm</keyword>
<keyword evidence="12" id="KW-0418">Kinase</keyword>
<protein>
    <recommendedName>
        <fullName evidence="20">Serine/threonine-protein kinase kin-29</fullName>
        <ecNumber evidence="5">2.7.11.1</ecNumber>
    </recommendedName>
</protein>
<evidence type="ECO:0000256" key="16">
    <source>
        <dbReference type="ARBA" id="ARBA00047899"/>
    </source>
</evidence>
<dbReference type="WBParaSite" id="Hba_09710">
    <property type="protein sequence ID" value="Hba_09710"/>
    <property type="gene ID" value="Hba_09710"/>
</dbReference>
<comment type="catalytic activity">
    <reaction evidence="16">
        <text>L-threonyl-[protein] + ATP = O-phospho-L-threonyl-[protein] + ADP + H(+)</text>
        <dbReference type="Rhea" id="RHEA:46608"/>
        <dbReference type="Rhea" id="RHEA-COMP:11060"/>
        <dbReference type="Rhea" id="RHEA-COMP:11605"/>
        <dbReference type="ChEBI" id="CHEBI:15378"/>
        <dbReference type="ChEBI" id="CHEBI:30013"/>
        <dbReference type="ChEBI" id="CHEBI:30616"/>
        <dbReference type="ChEBI" id="CHEBI:61977"/>
        <dbReference type="ChEBI" id="CHEBI:456216"/>
        <dbReference type="EC" id="2.7.11.1"/>
    </reaction>
</comment>
<dbReference type="GO" id="GO:0000226">
    <property type="term" value="P:microtubule cytoskeleton organization"/>
    <property type="evidence" value="ECO:0007669"/>
    <property type="project" value="TreeGrafter"/>
</dbReference>
<organism evidence="25 26">
    <name type="scientific">Heterorhabditis bacteriophora</name>
    <name type="common">Entomopathogenic nematode worm</name>
    <dbReference type="NCBI Taxonomy" id="37862"/>
    <lineage>
        <taxon>Eukaryota</taxon>
        <taxon>Metazoa</taxon>
        <taxon>Ecdysozoa</taxon>
        <taxon>Nematoda</taxon>
        <taxon>Chromadorea</taxon>
        <taxon>Rhabditida</taxon>
        <taxon>Rhabditina</taxon>
        <taxon>Rhabditomorpha</taxon>
        <taxon>Strongyloidea</taxon>
        <taxon>Heterorhabditidae</taxon>
        <taxon>Heterorhabditis</taxon>
    </lineage>
</organism>
<feature type="region of interest" description="Disordered" evidence="23">
    <location>
        <begin position="375"/>
        <end position="399"/>
    </location>
</feature>
<dbReference type="SMART" id="SM00220">
    <property type="entry name" value="S_TKc"/>
    <property type="match status" value="1"/>
</dbReference>
<dbReference type="PROSITE" id="PS00107">
    <property type="entry name" value="PROTEIN_KINASE_ATP"/>
    <property type="match status" value="1"/>
</dbReference>
<evidence type="ECO:0000256" key="22">
    <source>
        <dbReference type="RuleBase" id="RU000304"/>
    </source>
</evidence>
<dbReference type="InterPro" id="IPR017441">
    <property type="entry name" value="Protein_kinase_ATP_BS"/>
</dbReference>
<evidence type="ECO:0000256" key="11">
    <source>
        <dbReference type="ARBA" id="ARBA00022741"/>
    </source>
</evidence>
<evidence type="ECO:0000256" key="13">
    <source>
        <dbReference type="ARBA" id="ARBA00022840"/>
    </source>
</evidence>
<evidence type="ECO:0000256" key="8">
    <source>
        <dbReference type="ARBA" id="ARBA00022527"/>
    </source>
</evidence>
<evidence type="ECO:0000256" key="5">
    <source>
        <dbReference type="ARBA" id="ARBA00012513"/>
    </source>
</evidence>
<dbReference type="FunFam" id="1.10.510.10:FF:001295">
    <property type="entry name" value="Serine/threonine-protein kinase kin-29"/>
    <property type="match status" value="1"/>
</dbReference>
<evidence type="ECO:0000256" key="14">
    <source>
        <dbReference type="ARBA" id="ARBA00022842"/>
    </source>
</evidence>
<evidence type="ECO:0000256" key="6">
    <source>
        <dbReference type="ARBA" id="ARBA00022473"/>
    </source>
</evidence>
<dbReference type="SUPFAM" id="SSF56112">
    <property type="entry name" value="Protein kinase-like (PK-like)"/>
    <property type="match status" value="1"/>
</dbReference>
<evidence type="ECO:0000256" key="19">
    <source>
        <dbReference type="ARBA" id="ARBA00062956"/>
    </source>
</evidence>
<evidence type="ECO:0000259" key="24">
    <source>
        <dbReference type="PROSITE" id="PS50011"/>
    </source>
</evidence>
<keyword evidence="11 21" id="KW-0547">Nucleotide-binding</keyword>